<reference evidence="2 3" key="2">
    <citation type="journal article" date="2017" name="Nature">
        <title>The Apostasia genome and the evolution of orchids.</title>
        <authorList>
            <person name="Zhang G.Q."/>
            <person name="Liu K.W."/>
            <person name="Li Z."/>
            <person name="Lohaus R."/>
            <person name="Hsiao Y.Y."/>
            <person name="Niu S.C."/>
            <person name="Wang J.Y."/>
            <person name="Lin Y.C."/>
            <person name="Xu Q."/>
            <person name="Chen L.J."/>
            <person name="Yoshida K."/>
            <person name="Fujiwara S."/>
            <person name="Wang Z.W."/>
            <person name="Zhang Y.Q."/>
            <person name="Mitsuda N."/>
            <person name="Wang M."/>
            <person name="Liu G.H."/>
            <person name="Pecoraro L."/>
            <person name="Huang H.X."/>
            <person name="Xiao X.J."/>
            <person name="Lin M."/>
            <person name="Wu X.Y."/>
            <person name="Wu W.L."/>
            <person name="Chen Y.Y."/>
            <person name="Chang S.B."/>
            <person name="Sakamoto S."/>
            <person name="Ohme-Takagi M."/>
            <person name="Yagi M."/>
            <person name="Zeng S.J."/>
            <person name="Shen C.Y."/>
            <person name="Yeh C.M."/>
            <person name="Luo Y.B."/>
            <person name="Tsai W.C."/>
            <person name="Van de Peer Y."/>
            <person name="Liu Z.J."/>
        </authorList>
    </citation>
    <scope>NUCLEOTIDE SEQUENCE [LARGE SCALE GENOMIC DNA]</scope>
    <source>
        <tissue evidence="2">The whole plant</tissue>
    </source>
</reference>
<gene>
    <name evidence="2" type="ORF">MA16_Dca017511</name>
</gene>
<feature type="region of interest" description="Disordered" evidence="1">
    <location>
        <begin position="1"/>
        <end position="35"/>
    </location>
</feature>
<evidence type="ECO:0000313" key="3">
    <source>
        <dbReference type="Proteomes" id="UP000233837"/>
    </source>
</evidence>
<proteinExistence type="predicted"/>
<organism evidence="2 3">
    <name type="scientific">Dendrobium catenatum</name>
    <dbReference type="NCBI Taxonomy" id="906689"/>
    <lineage>
        <taxon>Eukaryota</taxon>
        <taxon>Viridiplantae</taxon>
        <taxon>Streptophyta</taxon>
        <taxon>Embryophyta</taxon>
        <taxon>Tracheophyta</taxon>
        <taxon>Spermatophyta</taxon>
        <taxon>Magnoliopsida</taxon>
        <taxon>Liliopsida</taxon>
        <taxon>Asparagales</taxon>
        <taxon>Orchidaceae</taxon>
        <taxon>Epidendroideae</taxon>
        <taxon>Malaxideae</taxon>
        <taxon>Dendrobiinae</taxon>
        <taxon>Dendrobium</taxon>
    </lineage>
</organism>
<keyword evidence="3" id="KW-1185">Reference proteome</keyword>
<reference evidence="2 3" key="1">
    <citation type="journal article" date="2016" name="Sci. Rep.">
        <title>The Dendrobium catenatum Lindl. genome sequence provides insights into polysaccharide synthase, floral development and adaptive evolution.</title>
        <authorList>
            <person name="Zhang G.Q."/>
            <person name="Xu Q."/>
            <person name="Bian C."/>
            <person name="Tsai W.C."/>
            <person name="Yeh C.M."/>
            <person name="Liu K.W."/>
            <person name="Yoshida K."/>
            <person name="Zhang L.S."/>
            <person name="Chang S.B."/>
            <person name="Chen F."/>
            <person name="Shi Y."/>
            <person name="Su Y.Y."/>
            <person name="Zhang Y.Q."/>
            <person name="Chen L.J."/>
            <person name="Yin Y."/>
            <person name="Lin M."/>
            <person name="Huang H."/>
            <person name="Deng H."/>
            <person name="Wang Z.W."/>
            <person name="Zhu S.L."/>
            <person name="Zhao X."/>
            <person name="Deng C."/>
            <person name="Niu S.C."/>
            <person name="Huang J."/>
            <person name="Wang M."/>
            <person name="Liu G.H."/>
            <person name="Yang H.J."/>
            <person name="Xiao X.J."/>
            <person name="Hsiao Y.Y."/>
            <person name="Wu W.L."/>
            <person name="Chen Y.Y."/>
            <person name="Mitsuda N."/>
            <person name="Ohme-Takagi M."/>
            <person name="Luo Y.B."/>
            <person name="Van de Peer Y."/>
            <person name="Liu Z.J."/>
        </authorList>
    </citation>
    <scope>NUCLEOTIDE SEQUENCE [LARGE SCALE GENOMIC DNA]</scope>
    <source>
        <tissue evidence="2">The whole plant</tissue>
    </source>
</reference>
<evidence type="ECO:0000313" key="2">
    <source>
        <dbReference type="EMBL" id="PKU82289.1"/>
    </source>
</evidence>
<feature type="compositionally biased region" description="Basic and acidic residues" evidence="1">
    <location>
        <begin position="1"/>
        <end position="13"/>
    </location>
</feature>
<accession>A0A2I0X300</accession>
<sequence>MTSSREKGSKEVSHAIPTPPAKSEVGQPQGELKSNSLMESKGIMRNKKELGSLPALEEAKGVGFSTSLGLVERRSELSASFHPRRCIIGLDDLIEEAKKLGSLPASRGIRRSWVLYLTWVGGKEVCKGFSALLWGKKGFSGLIRVIPPANSDEILQGGSGWGRWRTVLLQASGPEDGLRCDFEQDAESFHGRLLEWKEGSIYGLEGSFREFKGALGIERERMPMPHEVLRARGYSETLLELGRPGLNWGRLGSLPGGRWRRPGGIVEIKPMGSSLELGIVWGGPPKLKFHWLRPLPAMIWVGLTGGDRWGYAGARGEVNFAWGGLD</sequence>
<dbReference type="AlphaFoldDB" id="A0A2I0X300"/>
<evidence type="ECO:0000256" key="1">
    <source>
        <dbReference type="SAM" id="MobiDB-lite"/>
    </source>
</evidence>
<protein>
    <submittedName>
        <fullName evidence="2">Uncharacterized protein</fullName>
    </submittedName>
</protein>
<name>A0A2I0X300_9ASPA</name>
<dbReference type="Proteomes" id="UP000233837">
    <property type="component" value="Unassembled WGS sequence"/>
</dbReference>
<dbReference type="EMBL" id="KZ502198">
    <property type="protein sequence ID" value="PKU82289.1"/>
    <property type="molecule type" value="Genomic_DNA"/>
</dbReference>